<evidence type="ECO:0000256" key="1">
    <source>
        <dbReference type="ARBA" id="ARBA00004990"/>
    </source>
</evidence>
<keyword evidence="3 8" id="KW-0436">Ligase</keyword>
<evidence type="ECO:0000313" key="10">
    <source>
        <dbReference type="Proteomes" id="UP000007881"/>
    </source>
</evidence>
<dbReference type="Gene3D" id="3.30.1300.10">
    <property type="entry name" value="Pantoate-beta-alanine ligase, C-terminal domain"/>
    <property type="match status" value="1"/>
</dbReference>
<evidence type="ECO:0000313" key="9">
    <source>
        <dbReference type="EMBL" id="BAM02725.1"/>
    </source>
</evidence>
<evidence type="ECO:0000256" key="5">
    <source>
        <dbReference type="ARBA" id="ARBA00022741"/>
    </source>
</evidence>
<feature type="binding site" evidence="8">
    <location>
        <begin position="27"/>
        <end position="34"/>
    </location>
    <ligand>
        <name>ATP</name>
        <dbReference type="ChEBI" id="CHEBI:30616"/>
    </ligand>
</feature>
<feature type="binding site" evidence="8">
    <location>
        <position position="59"/>
    </location>
    <ligand>
        <name>(R)-pantoate</name>
        <dbReference type="ChEBI" id="CHEBI:15980"/>
    </ligand>
</feature>
<dbReference type="HAMAP" id="MF_00158">
    <property type="entry name" value="PanC"/>
    <property type="match status" value="1"/>
</dbReference>
<dbReference type="Proteomes" id="UP000007881">
    <property type="component" value="Chromosome"/>
</dbReference>
<dbReference type="GO" id="GO:0005829">
    <property type="term" value="C:cytosol"/>
    <property type="evidence" value="ECO:0007669"/>
    <property type="project" value="TreeGrafter"/>
</dbReference>
<organism evidence="9 10">
    <name type="scientific">Phycisphaera mikurensis (strain NBRC 102666 / KCTC 22515 / FYK2301M01)</name>
    <dbReference type="NCBI Taxonomy" id="1142394"/>
    <lineage>
        <taxon>Bacteria</taxon>
        <taxon>Pseudomonadati</taxon>
        <taxon>Planctomycetota</taxon>
        <taxon>Phycisphaerae</taxon>
        <taxon>Phycisphaerales</taxon>
        <taxon>Phycisphaeraceae</taxon>
        <taxon>Phycisphaera</taxon>
    </lineage>
</organism>
<feature type="binding site" evidence="8">
    <location>
        <begin position="185"/>
        <end position="188"/>
    </location>
    <ligand>
        <name>ATP</name>
        <dbReference type="ChEBI" id="CHEBI:30616"/>
    </ligand>
</feature>
<dbReference type="InterPro" id="IPR003721">
    <property type="entry name" value="Pantoate_ligase"/>
</dbReference>
<keyword evidence="10" id="KW-1185">Reference proteome</keyword>
<protein>
    <recommendedName>
        <fullName evidence="8">Pantothenate synthetase</fullName>
        <shortName evidence="8">PS</shortName>
        <ecNumber evidence="8">6.3.2.1</ecNumber>
    </recommendedName>
    <alternativeName>
        <fullName evidence="8">Pantoate--beta-alanine ligase</fullName>
    </alternativeName>
    <alternativeName>
        <fullName evidence="8">Pantoate-activating enzyme</fullName>
    </alternativeName>
</protein>
<evidence type="ECO:0000256" key="8">
    <source>
        <dbReference type="HAMAP-Rule" id="MF_00158"/>
    </source>
</evidence>
<dbReference type="STRING" id="1142394.PSMK_05660"/>
<comment type="similarity">
    <text evidence="2 8">Belongs to the pantothenate synthetase family.</text>
</comment>
<evidence type="ECO:0000256" key="3">
    <source>
        <dbReference type="ARBA" id="ARBA00022598"/>
    </source>
</evidence>
<dbReference type="HOGENOM" id="CLU_047148_0_0_0"/>
<reference evidence="9 10" key="1">
    <citation type="submission" date="2012-02" db="EMBL/GenBank/DDBJ databases">
        <title>Complete genome sequence of Phycisphaera mikurensis NBRC 102666.</title>
        <authorList>
            <person name="Ankai A."/>
            <person name="Hosoyama A."/>
            <person name="Terui Y."/>
            <person name="Sekine M."/>
            <person name="Fukai R."/>
            <person name="Kato Y."/>
            <person name="Nakamura S."/>
            <person name="Yamada-Narita S."/>
            <person name="Kawakoshi A."/>
            <person name="Fukunaga Y."/>
            <person name="Yamazaki S."/>
            <person name="Fujita N."/>
        </authorList>
    </citation>
    <scope>NUCLEOTIDE SEQUENCE [LARGE SCALE GENOMIC DNA]</scope>
    <source>
        <strain evidence="10">NBRC 102666 / KCTC 22515 / FYK2301M01</strain>
    </source>
</reference>
<evidence type="ECO:0000256" key="6">
    <source>
        <dbReference type="ARBA" id="ARBA00022840"/>
    </source>
</evidence>
<accession>I0IBT7</accession>
<dbReference type="UniPathway" id="UPA00028">
    <property type="reaction ID" value="UER00005"/>
</dbReference>
<feature type="active site" description="Proton donor" evidence="8">
    <location>
        <position position="34"/>
    </location>
</feature>
<feature type="binding site" evidence="8">
    <location>
        <position position="59"/>
    </location>
    <ligand>
        <name>beta-alanine</name>
        <dbReference type="ChEBI" id="CHEBI:57966"/>
    </ligand>
</feature>
<dbReference type="KEGG" id="phm:PSMK_05660"/>
<dbReference type="PANTHER" id="PTHR21299:SF1">
    <property type="entry name" value="PANTOATE--BETA-ALANINE LIGASE"/>
    <property type="match status" value="1"/>
</dbReference>
<dbReference type="NCBIfam" id="TIGR00018">
    <property type="entry name" value="panC"/>
    <property type="match status" value="1"/>
</dbReference>
<keyword evidence="4 8" id="KW-0566">Pantothenate biosynthesis</keyword>
<name>I0IBT7_PHYMF</name>
<dbReference type="GO" id="GO:0004592">
    <property type="term" value="F:pantoate-beta-alanine ligase activity"/>
    <property type="evidence" value="ECO:0007669"/>
    <property type="project" value="UniProtKB-UniRule"/>
</dbReference>
<dbReference type="GO" id="GO:0015940">
    <property type="term" value="P:pantothenate biosynthetic process"/>
    <property type="evidence" value="ECO:0007669"/>
    <property type="project" value="UniProtKB-UniRule"/>
</dbReference>
<dbReference type="SUPFAM" id="SSF52374">
    <property type="entry name" value="Nucleotidylyl transferase"/>
    <property type="match status" value="1"/>
</dbReference>
<dbReference type="EMBL" id="AP012338">
    <property type="protein sequence ID" value="BAM02725.1"/>
    <property type="molecule type" value="Genomic_DNA"/>
</dbReference>
<sequence>MHLLRSPDELHAWRRGLRGPLALVPTMGALHAGHLAHPAAARAAGAGAVLVSVFVNPTQFDDPADLAAYPRAIEADAAACAASGVDAVFAPATGALYPPGVPAAAVDVPALTAAPELEDAHRPGHFAGVARVVTKLLGLCRPELATFGRKDLQQLRLVQAIATDLCLGVEIVEVPTLREPDGLALSSRNQRLDPRSRQAAAAISASLAAAHAAHAGGAGSGGEAAEALRAGLAAEPSLGVDYAEVRDAGTLRPPEPGGGRPLAALVAARVGGVRLIDNLLLGEALPAELARPA</sequence>
<comment type="subcellular location">
    <subcellularLocation>
        <location evidence="8">Cytoplasm</location>
    </subcellularLocation>
</comment>
<dbReference type="PATRIC" id="fig|1142394.8.peg.581"/>
<feature type="binding site" evidence="8">
    <location>
        <begin position="148"/>
        <end position="151"/>
    </location>
    <ligand>
        <name>ATP</name>
        <dbReference type="ChEBI" id="CHEBI:30616"/>
    </ligand>
</feature>
<comment type="pathway">
    <text evidence="1 8">Cofactor biosynthesis; (R)-pantothenate biosynthesis; (R)-pantothenate from (R)-pantoate and beta-alanine: step 1/1.</text>
</comment>
<keyword evidence="5 8" id="KW-0547">Nucleotide-binding</keyword>
<keyword evidence="8" id="KW-0963">Cytoplasm</keyword>
<evidence type="ECO:0000256" key="4">
    <source>
        <dbReference type="ARBA" id="ARBA00022655"/>
    </source>
</evidence>
<dbReference type="Gene3D" id="3.40.50.620">
    <property type="entry name" value="HUPs"/>
    <property type="match status" value="1"/>
</dbReference>
<comment type="catalytic activity">
    <reaction evidence="7 8">
        <text>(R)-pantoate + beta-alanine + ATP = (R)-pantothenate + AMP + diphosphate + H(+)</text>
        <dbReference type="Rhea" id="RHEA:10912"/>
        <dbReference type="ChEBI" id="CHEBI:15378"/>
        <dbReference type="ChEBI" id="CHEBI:15980"/>
        <dbReference type="ChEBI" id="CHEBI:29032"/>
        <dbReference type="ChEBI" id="CHEBI:30616"/>
        <dbReference type="ChEBI" id="CHEBI:33019"/>
        <dbReference type="ChEBI" id="CHEBI:57966"/>
        <dbReference type="ChEBI" id="CHEBI:456215"/>
        <dbReference type="EC" id="6.3.2.1"/>
    </reaction>
</comment>
<dbReference type="Pfam" id="PF02569">
    <property type="entry name" value="Pantoate_ligase"/>
    <property type="match status" value="1"/>
</dbReference>
<dbReference type="PANTHER" id="PTHR21299">
    <property type="entry name" value="CYTIDYLATE KINASE/PANTOATE-BETA-ALANINE LIGASE"/>
    <property type="match status" value="1"/>
</dbReference>
<dbReference type="EC" id="6.3.2.1" evidence="8"/>
<dbReference type="GO" id="GO:0005524">
    <property type="term" value="F:ATP binding"/>
    <property type="evidence" value="ECO:0007669"/>
    <property type="project" value="UniProtKB-KW"/>
</dbReference>
<keyword evidence="6 8" id="KW-0067">ATP-binding</keyword>
<dbReference type="eggNOG" id="COG0414">
    <property type="taxonomic scope" value="Bacteria"/>
</dbReference>
<dbReference type="AlphaFoldDB" id="I0IBT7"/>
<feature type="binding site" evidence="8">
    <location>
        <position position="154"/>
    </location>
    <ligand>
        <name>(R)-pantoate</name>
        <dbReference type="ChEBI" id="CHEBI:15980"/>
    </ligand>
</feature>
<comment type="subunit">
    <text evidence="8">Homodimer.</text>
</comment>
<gene>
    <name evidence="8 9" type="primary">panC</name>
    <name evidence="9" type="ordered locus">PSMK_05660</name>
</gene>
<feature type="binding site" evidence="8">
    <location>
        <position position="177"/>
    </location>
    <ligand>
        <name>ATP</name>
        <dbReference type="ChEBI" id="CHEBI:30616"/>
    </ligand>
</feature>
<dbReference type="InterPro" id="IPR042176">
    <property type="entry name" value="Pantoate_ligase_C"/>
</dbReference>
<dbReference type="OrthoDB" id="9773087at2"/>
<evidence type="ECO:0000256" key="7">
    <source>
        <dbReference type="ARBA" id="ARBA00048258"/>
    </source>
</evidence>
<dbReference type="InterPro" id="IPR014729">
    <property type="entry name" value="Rossmann-like_a/b/a_fold"/>
</dbReference>
<evidence type="ECO:0000256" key="2">
    <source>
        <dbReference type="ARBA" id="ARBA00009256"/>
    </source>
</evidence>
<proteinExistence type="inferred from homology"/>
<comment type="miscellaneous">
    <text evidence="8">The reaction proceeds by a bi uni uni bi ping pong mechanism.</text>
</comment>
<comment type="function">
    <text evidence="8">Catalyzes the condensation of pantoate with beta-alanine in an ATP-dependent reaction via a pantoyl-adenylate intermediate.</text>
</comment>
<dbReference type="RefSeq" id="WP_014435945.1">
    <property type="nucleotide sequence ID" value="NC_017080.1"/>
</dbReference>